<proteinExistence type="predicted"/>
<feature type="region of interest" description="Disordered" evidence="1">
    <location>
        <begin position="248"/>
        <end position="295"/>
    </location>
</feature>
<evidence type="ECO:0000259" key="3">
    <source>
        <dbReference type="Pfam" id="PF14309"/>
    </source>
</evidence>
<dbReference type="PANTHER" id="PTHR46836">
    <property type="entry name" value="AFADIN"/>
    <property type="match status" value="1"/>
</dbReference>
<feature type="compositionally biased region" description="Basic and acidic residues" evidence="1">
    <location>
        <begin position="267"/>
        <end position="283"/>
    </location>
</feature>
<feature type="region of interest" description="Disordered" evidence="1">
    <location>
        <begin position="612"/>
        <end position="649"/>
    </location>
</feature>
<dbReference type="Proteomes" id="UP000188268">
    <property type="component" value="Unassembled WGS sequence"/>
</dbReference>
<dbReference type="PANTHER" id="PTHR46836:SF8">
    <property type="entry name" value="AFADIN"/>
    <property type="match status" value="1"/>
</dbReference>
<evidence type="ECO:0000259" key="4">
    <source>
        <dbReference type="Pfam" id="PF14383"/>
    </source>
</evidence>
<dbReference type="Gramene" id="OMO72704">
    <property type="protein sequence ID" value="OMO72704"/>
    <property type="gene ID" value="CCACVL1_17635"/>
</dbReference>
<feature type="region of interest" description="Disordered" evidence="1">
    <location>
        <begin position="564"/>
        <end position="584"/>
    </location>
</feature>
<feature type="domain" description="DUF4378" evidence="3">
    <location>
        <begin position="837"/>
        <end position="985"/>
    </location>
</feature>
<name>A0A1R3HQY7_COCAP</name>
<feature type="compositionally biased region" description="Polar residues" evidence="1">
    <location>
        <begin position="716"/>
        <end position="735"/>
    </location>
</feature>
<reference evidence="5 6" key="1">
    <citation type="submission" date="2013-09" db="EMBL/GenBank/DDBJ databases">
        <title>Corchorus capsularis genome sequencing.</title>
        <authorList>
            <person name="Alam M."/>
            <person name="Haque M.S."/>
            <person name="Islam M.S."/>
            <person name="Emdad E.M."/>
            <person name="Islam M.M."/>
            <person name="Ahmed B."/>
            <person name="Halim A."/>
            <person name="Hossen Q.M.M."/>
            <person name="Hossain M.Z."/>
            <person name="Ahmed R."/>
            <person name="Khan M.M."/>
            <person name="Islam R."/>
            <person name="Rashid M.M."/>
            <person name="Khan S.A."/>
            <person name="Rahman M.S."/>
            <person name="Alam M."/>
        </authorList>
    </citation>
    <scope>NUCLEOTIDE SEQUENCE [LARGE SCALE GENOMIC DNA]</scope>
    <source>
        <strain evidence="6">cv. CVL-1</strain>
        <tissue evidence="5">Whole seedling</tissue>
    </source>
</reference>
<feature type="domain" description="DUF3741" evidence="4">
    <location>
        <begin position="93"/>
        <end position="117"/>
    </location>
</feature>
<evidence type="ECO:0000256" key="1">
    <source>
        <dbReference type="SAM" id="MobiDB-lite"/>
    </source>
</evidence>
<dbReference type="InterPro" id="IPR025486">
    <property type="entry name" value="DUF4378"/>
</dbReference>
<feature type="compositionally biased region" description="Polar residues" evidence="1">
    <location>
        <begin position="434"/>
        <end position="448"/>
    </location>
</feature>
<sequence>METFWQRRPKVTSFSADQSFTDLLPSSTSPASFRGNRQLQKQRKVPKLASDSSSCSSGCTDEDQLTLELGWKSSKQSTGTPMKKLLAQEMSKENEPRRRSPSVIARLMGLDGMPPQQPGHKQHKRTESNQEKVQKGGTLYSSRRSSRKSSKEEQEFKDVFEVLDASKGESGGYSSQGTSNSKLSDAEVAFIQQKFMEAKRLSTDKKLQDSEEFNDALEVLDSNSDLLLKFLQQPDSLFTKHLHDLQGAQPESHCGRITAMKSPRTVNNDKGHLGRKAGREDQRKHRSKSPQGYQEDLLSHSYGRYAAHNPPKSPKVQSEEKNGPAIVPTRIVVLKPNLGKSQNSTRTASSPCSSYHFSSGCTAHAETLGNEIREAEVWGKKKVHQDFGFSSINSRESREMAKEITRRMKNSFSNGSMKISTSRFKGYAGDESSCDVSGSESANDSDATTVSYRDNIGWTNRHRRTSSRSSESSVSREAKKRLSERWKLTHGSQEIQMVSRGSTLGEMLAISDREVRSANSSGPICEEGCSAFGNEVGPTVWKEPLGISSRDGWKDGCLGNLSRSRSVPASSTDFGSPRMSTRHESLRRDKYVIPKEGFRWDKNKAVKANFNQREAQLSSSQRSRVKKSQFRSGSCSSNKEDSDTSPEFDITPYQVRRNLEGDNQSEHNPMVSGVSVGSAMEKGSAFENAVDVNDQSKVTLPAHPHMEVSAPASPNDAFSTSDLNNLDSEEPSNGPSKHCPVSELQPRTSSKEADQPSPVSVIEAPFTDDLSSGSECFESISADLHGLRMQLQLLKLESEAYEEGAMLISSDEEGEEVSSRLAEDKGIPRTEENQEAVYIVDVLVDSGINGTNLDTFLATWHSPECPVNPSVFEELEKKYCNINSWSRAERRLMFDRINSKLLETYQQFMDQHPWVKSTTKIIPKWNMGELKDNLRKSLVSQNKKLHLDAGEKVLGEESQWLDLKEDVDVIGREIEKLLVDELVDEVVVGQGSSKMLLV</sequence>
<dbReference type="InterPro" id="IPR032795">
    <property type="entry name" value="DUF3741-assoc"/>
</dbReference>
<feature type="compositionally biased region" description="Polar residues" evidence="1">
    <location>
        <begin position="564"/>
        <end position="574"/>
    </location>
</feature>
<gene>
    <name evidence="5" type="ORF">CCACVL1_17635</name>
</gene>
<feature type="compositionally biased region" description="Basic and acidic residues" evidence="1">
    <location>
        <begin position="125"/>
        <end position="134"/>
    </location>
</feature>
<dbReference type="OMA" id="FTDPHPW"/>
<evidence type="ECO:0000313" key="5">
    <source>
        <dbReference type="EMBL" id="OMO72704.1"/>
    </source>
</evidence>
<accession>A0A1R3HQY7</accession>
<comment type="caution">
    <text evidence="5">The sequence shown here is derived from an EMBL/GenBank/DDBJ whole genome shotgun (WGS) entry which is preliminary data.</text>
</comment>
<feature type="domain" description="DUF3741" evidence="2">
    <location>
        <begin position="192"/>
        <end position="236"/>
    </location>
</feature>
<dbReference type="Pfam" id="PF14309">
    <property type="entry name" value="DUF4378"/>
    <property type="match status" value="1"/>
</dbReference>
<dbReference type="OrthoDB" id="1925259at2759"/>
<feature type="compositionally biased region" description="Polar residues" evidence="1">
    <location>
        <begin position="20"/>
        <end position="39"/>
    </location>
</feature>
<keyword evidence="6" id="KW-1185">Reference proteome</keyword>
<feature type="region of interest" description="Disordered" evidence="1">
    <location>
        <begin position="427"/>
        <end position="448"/>
    </location>
</feature>
<feature type="region of interest" description="Disordered" evidence="1">
    <location>
        <begin position="20"/>
        <end position="156"/>
    </location>
</feature>
<protein>
    <recommendedName>
        <fullName evidence="7">DUF4378 domain-containing protein</fullName>
    </recommendedName>
</protein>
<evidence type="ECO:0000313" key="6">
    <source>
        <dbReference type="Proteomes" id="UP000188268"/>
    </source>
</evidence>
<dbReference type="Pfam" id="PF14383">
    <property type="entry name" value="VARLMGL"/>
    <property type="match status" value="1"/>
</dbReference>
<dbReference type="InterPro" id="IPR022212">
    <property type="entry name" value="DUF3741"/>
</dbReference>
<dbReference type="AlphaFoldDB" id="A0A1R3HQY7"/>
<evidence type="ECO:0000259" key="2">
    <source>
        <dbReference type="Pfam" id="PF12552"/>
    </source>
</evidence>
<feature type="region of interest" description="Disordered" evidence="1">
    <location>
        <begin position="304"/>
        <end position="323"/>
    </location>
</feature>
<organism evidence="5 6">
    <name type="scientific">Corchorus capsularis</name>
    <name type="common">Jute</name>
    <dbReference type="NCBI Taxonomy" id="210143"/>
    <lineage>
        <taxon>Eukaryota</taxon>
        <taxon>Viridiplantae</taxon>
        <taxon>Streptophyta</taxon>
        <taxon>Embryophyta</taxon>
        <taxon>Tracheophyta</taxon>
        <taxon>Spermatophyta</taxon>
        <taxon>Magnoliopsida</taxon>
        <taxon>eudicotyledons</taxon>
        <taxon>Gunneridae</taxon>
        <taxon>Pentapetalae</taxon>
        <taxon>rosids</taxon>
        <taxon>malvids</taxon>
        <taxon>Malvales</taxon>
        <taxon>Malvaceae</taxon>
        <taxon>Grewioideae</taxon>
        <taxon>Apeibeae</taxon>
        <taxon>Corchorus</taxon>
    </lineage>
</organism>
<dbReference type="EMBL" id="AWWV01011396">
    <property type="protein sequence ID" value="OMO72704.1"/>
    <property type="molecule type" value="Genomic_DNA"/>
</dbReference>
<dbReference type="STRING" id="210143.A0A1R3HQY7"/>
<dbReference type="Pfam" id="PF12552">
    <property type="entry name" value="DUF3741"/>
    <property type="match status" value="1"/>
</dbReference>
<evidence type="ECO:0008006" key="7">
    <source>
        <dbReference type="Google" id="ProtNLM"/>
    </source>
</evidence>
<feature type="region of interest" description="Disordered" evidence="1">
    <location>
        <begin position="706"/>
        <end position="758"/>
    </location>
</feature>